<feature type="region of interest" description="Disordered" evidence="1">
    <location>
        <begin position="23"/>
        <end position="63"/>
    </location>
</feature>
<name>A0A6G1CMY4_9ORYZ</name>
<sequence length="193" mass="21882">MDHLSAAQLSRVRQMFDTMPNIDVTKDRWPRPRVRGAEPEPPVHHASIHSRPEPRVRTPGGHPTVSVQLLLHRRRVRPRPKPFGSHFTKVRTTGRVRGVDVNTKDAAGHLIHSRRWFCLNPLCHKPQRHPIRRDVAAAPCTERGGEGRLCVCEDSDTAAVNPLDESRDARTTLPVALPRLDAARLRRFPYAAR</sequence>
<accession>A0A6G1CMY4</accession>
<dbReference type="EMBL" id="SPHZ02000008">
    <property type="protein sequence ID" value="KAF0901427.1"/>
    <property type="molecule type" value="Genomic_DNA"/>
</dbReference>
<gene>
    <name evidence="2" type="ORF">E2562_000308</name>
</gene>
<reference evidence="2 3" key="1">
    <citation type="submission" date="2019-11" db="EMBL/GenBank/DDBJ databases">
        <title>Whole genome sequence of Oryza granulata.</title>
        <authorList>
            <person name="Li W."/>
        </authorList>
    </citation>
    <scope>NUCLEOTIDE SEQUENCE [LARGE SCALE GENOMIC DNA]</scope>
    <source>
        <strain evidence="3">cv. Menghai</strain>
        <tissue evidence="2">Leaf</tissue>
    </source>
</reference>
<dbReference type="Proteomes" id="UP000479710">
    <property type="component" value="Unassembled WGS sequence"/>
</dbReference>
<evidence type="ECO:0000313" key="3">
    <source>
        <dbReference type="Proteomes" id="UP000479710"/>
    </source>
</evidence>
<protein>
    <submittedName>
        <fullName evidence="2">Uncharacterized protein</fullName>
    </submittedName>
</protein>
<keyword evidence="3" id="KW-1185">Reference proteome</keyword>
<evidence type="ECO:0000256" key="1">
    <source>
        <dbReference type="SAM" id="MobiDB-lite"/>
    </source>
</evidence>
<dbReference type="AlphaFoldDB" id="A0A6G1CMY4"/>
<evidence type="ECO:0000313" key="2">
    <source>
        <dbReference type="EMBL" id="KAF0901427.1"/>
    </source>
</evidence>
<proteinExistence type="predicted"/>
<feature type="compositionally biased region" description="Basic and acidic residues" evidence="1">
    <location>
        <begin position="24"/>
        <end position="43"/>
    </location>
</feature>
<organism evidence="2 3">
    <name type="scientific">Oryza meyeriana var. granulata</name>
    <dbReference type="NCBI Taxonomy" id="110450"/>
    <lineage>
        <taxon>Eukaryota</taxon>
        <taxon>Viridiplantae</taxon>
        <taxon>Streptophyta</taxon>
        <taxon>Embryophyta</taxon>
        <taxon>Tracheophyta</taxon>
        <taxon>Spermatophyta</taxon>
        <taxon>Magnoliopsida</taxon>
        <taxon>Liliopsida</taxon>
        <taxon>Poales</taxon>
        <taxon>Poaceae</taxon>
        <taxon>BOP clade</taxon>
        <taxon>Oryzoideae</taxon>
        <taxon>Oryzeae</taxon>
        <taxon>Oryzinae</taxon>
        <taxon>Oryza</taxon>
        <taxon>Oryza meyeriana</taxon>
    </lineage>
</organism>
<comment type="caution">
    <text evidence="2">The sequence shown here is derived from an EMBL/GenBank/DDBJ whole genome shotgun (WGS) entry which is preliminary data.</text>
</comment>